<keyword evidence="10" id="KW-1185">Reference proteome</keyword>
<keyword evidence="3" id="KW-0106">Calcium</keyword>
<dbReference type="PANTHER" id="PTHR19277">
    <property type="entry name" value="PENTRAXIN"/>
    <property type="match status" value="1"/>
</dbReference>
<comment type="cofactor">
    <cofactor evidence="1">
        <name>Ca(2+)</name>
        <dbReference type="ChEBI" id="CHEBI:29108"/>
    </cofactor>
</comment>
<organism evidence="9 10">
    <name type="scientific">Pocillopora meandrina</name>
    <dbReference type="NCBI Taxonomy" id="46732"/>
    <lineage>
        <taxon>Eukaryota</taxon>
        <taxon>Metazoa</taxon>
        <taxon>Cnidaria</taxon>
        <taxon>Anthozoa</taxon>
        <taxon>Hexacorallia</taxon>
        <taxon>Scleractinia</taxon>
        <taxon>Astrocoeniina</taxon>
        <taxon>Pocilloporidae</taxon>
        <taxon>Pocillopora</taxon>
    </lineage>
</organism>
<dbReference type="InterPro" id="IPR013320">
    <property type="entry name" value="ConA-like_dom_sf"/>
</dbReference>
<protein>
    <recommendedName>
        <fullName evidence="8">Pentraxin (PTX) domain-containing protein</fullName>
    </recommendedName>
</protein>
<name>A0AAU9WMC4_9CNID</name>
<dbReference type="SUPFAM" id="SSF49899">
    <property type="entry name" value="Concanavalin A-like lectins/glucanases"/>
    <property type="match status" value="1"/>
</dbReference>
<keyword evidence="2" id="KW-0479">Metal-binding</keyword>
<dbReference type="EMBL" id="CALNXJ010000016">
    <property type="protein sequence ID" value="CAH3118656.1"/>
    <property type="molecule type" value="Genomic_DNA"/>
</dbReference>
<feature type="non-terminal residue" evidence="9">
    <location>
        <position position="1"/>
    </location>
</feature>
<dbReference type="Pfam" id="PF00354">
    <property type="entry name" value="Pentaxin"/>
    <property type="match status" value="1"/>
</dbReference>
<sequence length="338" mass="37998">VIITEIILYIWFFSTTEFLGATLAFYPATFSNRKLVPRAGSRHVYRSLSDTDWLNCIIKCHNDPICVSYNFDRSSDDLGVCEMLSCGIESLCDQKSSLMYLKGAIFQQLTSKKGCYVSFPYPIPDFSFSFPSVGTTDNYVQKQGPMVHLSQISFCFWLNATRDRLTIFSYLSSKGIIELMLQVVDRNSLLLTVGGNSRKITATVNDGKWHHTCTIWDNSDGAWSFFKDGVAVSNKSGFEVGYFIPPGGTFVLGQEQKSDKTFKNVPFIGELANFNIWSRTLPAIKVLKISKWCFRGRGDVISWPDFQSVQINGNVKISKPSSCANYAIDSFGEEDTKK</sequence>
<evidence type="ECO:0000259" key="8">
    <source>
        <dbReference type="PROSITE" id="PS51828"/>
    </source>
</evidence>
<dbReference type="Proteomes" id="UP001159428">
    <property type="component" value="Unassembled WGS sequence"/>
</dbReference>
<dbReference type="PANTHER" id="PTHR19277:SF161">
    <property type="entry name" value="LAMININ G DOMAIN-CONTAINING PROTEIN"/>
    <property type="match status" value="1"/>
</dbReference>
<evidence type="ECO:0000256" key="2">
    <source>
        <dbReference type="ARBA" id="ARBA00022723"/>
    </source>
</evidence>
<evidence type="ECO:0000256" key="7">
    <source>
        <dbReference type="SAM" id="Phobius"/>
    </source>
</evidence>
<dbReference type="InterPro" id="IPR001759">
    <property type="entry name" value="PTX_dom"/>
</dbReference>
<keyword evidence="7" id="KW-1133">Transmembrane helix</keyword>
<dbReference type="SMART" id="SM00159">
    <property type="entry name" value="PTX"/>
    <property type="match status" value="1"/>
</dbReference>
<reference evidence="9 10" key="1">
    <citation type="submission" date="2022-05" db="EMBL/GenBank/DDBJ databases">
        <authorList>
            <consortium name="Genoscope - CEA"/>
            <person name="William W."/>
        </authorList>
    </citation>
    <scope>NUCLEOTIDE SEQUENCE [LARGE SCALE GENOMIC DNA]</scope>
</reference>
<comment type="caution">
    <text evidence="6">Lacks conserved residue(s) required for the propagation of feature annotation.</text>
</comment>
<dbReference type="GO" id="GO:0046872">
    <property type="term" value="F:metal ion binding"/>
    <property type="evidence" value="ECO:0007669"/>
    <property type="project" value="UniProtKB-KW"/>
</dbReference>
<evidence type="ECO:0000256" key="6">
    <source>
        <dbReference type="PROSITE-ProRule" id="PRU01172"/>
    </source>
</evidence>
<dbReference type="InterPro" id="IPR051360">
    <property type="entry name" value="Neuronal_Pentraxin_Related"/>
</dbReference>
<accession>A0AAU9WMC4</accession>
<evidence type="ECO:0000256" key="5">
    <source>
        <dbReference type="ARBA" id="ARBA00023180"/>
    </source>
</evidence>
<dbReference type="PROSITE" id="PS51828">
    <property type="entry name" value="PTX_2"/>
    <property type="match status" value="1"/>
</dbReference>
<keyword evidence="7" id="KW-0812">Transmembrane</keyword>
<dbReference type="Gene3D" id="2.60.120.200">
    <property type="match status" value="1"/>
</dbReference>
<keyword evidence="7" id="KW-0472">Membrane</keyword>
<keyword evidence="4" id="KW-1015">Disulfide bond</keyword>
<gene>
    <name evidence="9" type="ORF">PMEA_00007431</name>
</gene>
<keyword evidence="5" id="KW-0325">Glycoprotein</keyword>
<dbReference type="PRINTS" id="PR00895">
    <property type="entry name" value="PENTAXIN"/>
</dbReference>
<evidence type="ECO:0000313" key="10">
    <source>
        <dbReference type="Proteomes" id="UP001159428"/>
    </source>
</evidence>
<comment type="caution">
    <text evidence="9">The sequence shown here is derived from an EMBL/GenBank/DDBJ whole genome shotgun (WGS) entry which is preliminary data.</text>
</comment>
<evidence type="ECO:0000256" key="3">
    <source>
        <dbReference type="ARBA" id="ARBA00022837"/>
    </source>
</evidence>
<evidence type="ECO:0000256" key="1">
    <source>
        <dbReference type="ARBA" id="ARBA00001913"/>
    </source>
</evidence>
<feature type="domain" description="Pentraxin (PTX)" evidence="8">
    <location>
        <begin position="124"/>
        <end position="324"/>
    </location>
</feature>
<evidence type="ECO:0000256" key="4">
    <source>
        <dbReference type="ARBA" id="ARBA00023157"/>
    </source>
</evidence>
<proteinExistence type="predicted"/>
<feature type="transmembrane region" description="Helical" evidence="7">
    <location>
        <begin position="6"/>
        <end position="28"/>
    </location>
</feature>
<dbReference type="AlphaFoldDB" id="A0AAU9WMC4"/>
<evidence type="ECO:0000313" key="9">
    <source>
        <dbReference type="EMBL" id="CAH3118656.1"/>
    </source>
</evidence>